<dbReference type="STRING" id="6412.T1EW99"/>
<dbReference type="SUPFAM" id="SSF56219">
    <property type="entry name" value="DNase I-like"/>
    <property type="match status" value="1"/>
</dbReference>
<evidence type="ECO:0000313" key="2">
    <source>
        <dbReference type="EnsemblMetazoa" id="HelroP165086"/>
    </source>
</evidence>
<dbReference type="OrthoDB" id="418748at2759"/>
<dbReference type="Gene3D" id="3.60.10.10">
    <property type="entry name" value="Endonuclease/exonuclease/phosphatase"/>
    <property type="match status" value="1"/>
</dbReference>
<dbReference type="CTD" id="20200849"/>
<reference evidence="2" key="3">
    <citation type="submission" date="2015-06" db="UniProtKB">
        <authorList>
            <consortium name="EnsemblMetazoa"/>
        </authorList>
    </citation>
    <scope>IDENTIFICATION</scope>
</reference>
<dbReference type="EMBL" id="KB097639">
    <property type="protein sequence ID" value="ESN92945.1"/>
    <property type="molecule type" value="Genomic_DNA"/>
</dbReference>
<evidence type="ECO:0008006" key="4">
    <source>
        <dbReference type="Google" id="ProtNLM"/>
    </source>
</evidence>
<keyword evidence="3" id="KW-1185">Reference proteome</keyword>
<evidence type="ECO:0000313" key="3">
    <source>
        <dbReference type="Proteomes" id="UP000015101"/>
    </source>
</evidence>
<dbReference type="PANTHER" id="PTHR23227:SF67">
    <property type="entry name" value="CRANIOFACIAL DEVELOPMENT PROTEIN 2-LIKE"/>
    <property type="match status" value="1"/>
</dbReference>
<name>T1EW99_HELRO</name>
<gene>
    <name evidence="2" type="primary">20200849</name>
    <name evidence="1" type="ORF">HELRODRAFT_165086</name>
</gene>
<evidence type="ECO:0000313" key="1">
    <source>
        <dbReference type="EMBL" id="ESN92945.1"/>
    </source>
</evidence>
<dbReference type="EnsemblMetazoa" id="HelroT165086">
    <property type="protein sequence ID" value="HelroP165086"/>
    <property type="gene ID" value="HelroG165086"/>
</dbReference>
<dbReference type="EMBL" id="AMQM01001934">
    <property type="status" value="NOT_ANNOTATED_CDS"/>
    <property type="molecule type" value="Genomic_DNA"/>
</dbReference>
<dbReference type="InParanoid" id="T1EW99"/>
<dbReference type="InterPro" id="IPR036691">
    <property type="entry name" value="Endo/exonu/phosph_ase_sf"/>
</dbReference>
<dbReference type="GeneID" id="20200849"/>
<dbReference type="HOGENOM" id="CLU_1877683_0_0_1"/>
<dbReference type="RefSeq" id="XP_009029225.1">
    <property type="nucleotide sequence ID" value="XM_009030977.1"/>
</dbReference>
<dbReference type="KEGG" id="hro:HELRODRAFT_165086"/>
<organism evidence="2 3">
    <name type="scientific">Helobdella robusta</name>
    <name type="common">Californian leech</name>
    <dbReference type="NCBI Taxonomy" id="6412"/>
    <lineage>
        <taxon>Eukaryota</taxon>
        <taxon>Metazoa</taxon>
        <taxon>Spiralia</taxon>
        <taxon>Lophotrochozoa</taxon>
        <taxon>Annelida</taxon>
        <taxon>Clitellata</taxon>
        <taxon>Hirudinea</taxon>
        <taxon>Rhynchobdellida</taxon>
        <taxon>Glossiphoniidae</taxon>
        <taxon>Helobdella</taxon>
    </lineage>
</organism>
<dbReference type="Proteomes" id="UP000015101">
    <property type="component" value="Unassembled WGS sequence"/>
</dbReference>
<reference evidence="3" key="1">
    <citation type="submission" date="2012-12" db="EMBL/GenBank/DDBJ databases">
        <authorList>
            <person name="Hellsten U."/>
            <person name="Grimwood J."/>
            <person name="Chapman J.A."/>
            <person name="Shapiro H."/>
            <person name="Aerts A."/>
            <person name="Otillar R.P."/>
            <person name="Terry A.Y."/>
            <person name="Boore J.L."/>
            <person name="Simakov O."/>
            <person name="Marletaz F."/>
            <person name="Cho S.-J."/>
            <person name="Edsinger-Gonzales E."/>
            <person name="Havlak P."/>
            <person name="Kuo D.-H."/>
            <person name="Larsson T."/>
            <person name="Lv J."/>
            <person name="Arendt D."/>
            <person name="Savage R."/>
            <person name="Osoegawa K."/>
            <person name="de Jong P."/>
            <person name="Lindberg D.R."/>
            <person name="Seaver E.C."/>
            <person name="Weisblat D.A."/>
            <person name="Putnam N.H."/>
            <person name="Grigoriev I.V."/>
            <person name="Rokhsar D.S."/>
        </authorList>
    </citation>
    <scope>NUCLEOTIDE SEQUENCE</scope>
</reference>
<protein>
    <recommendedName>
        <fullName evidence="4">Endonuclease/exonuclease/phosphatase domain-containing protein</fullName>
    </recommendedName>
</protein>
<proteinExistence type="predicted"/>
<dbReference type="AlphaFoldDB" id="T1EW99"/>
<dbReference type="InterPro" id="IPR027124">
    <property type="entry name" value="Swc5/CFDP1/2"/>
</dbReference>
<sequence length="136" mass="15397">MGKQVLTVFSAYAPQIGEYENAKNDFWNTLSDAVRKTSSPEIPLICGDLNGHVGDKTNGFHGVHGSFGYGSQNKDDIRILEFTESHEFFLLNTYFKKRAEHLITYKSGMSCTQIDKLSSGNNIDDYSGIQKFRFWI</sequence>
<dbReference type="PANTHER" id="PTHR23227">
    <property type="entry name" value="BUCENTAUR RELATED"/>
    <property type="match status" value="1"/>
</dbReference>
<dbReference type="OMA" id="PESEEIC"/>
<reference evidence="1 3" key="2">
    <citation type="journal article" date="2013" name="Nature">
        <title>Insights into bilaterian evolution from three spiralian genomes.</title>
        <authorList>
            <person name="Simakov O."/>
            <person name="Marletaz F."/>
            <person name="Cho S.J."/>
            <person name="Edsinger-Gonzales E."/>
            <person name="Havlak P."/>
            <person name="Hellsten U."/>
            <person name="Kuo D.H."/>
            <person name="Larsson T."/>
            <person name="Lv J."/>
            <person name="Arendt D."/>
            <person name="Savage R."/>
            <person name="Osoegawa K."/>
            <person name="de Jong P."/>
            <person name="Grimwood J."/>
            <person name="Chapman J.A."/>
            <person name="Shapiro H."/>
            <person name="Aerts A."/>
            <person name="Otillar R.P."/>
            <person name="Terry A.Y."/>
            <person name="Boore J.L."/>
            <person name="Grigoriev I.V."/>
            <person name="Lindberg D.R."/>
            <person name="Seaver E.C."/>
            <person name="Weisblat D.A."/>
            <person name="Putnam N.H."/>
            <person name="Rokhsar D.S."/>
        </authorList>
    </citation>
    <scope>NUCLEOTIDE SEQUENCE</scope>
</reference>
<accession>T1EW99</accession>